<protein>
    <submittedName>
        <fullName evidence="1">Calcium-binding protein CML20</fullName>
    </submittedName>
</protein>
<evidence type="ECO:0000313" key="2">
    <source>
        <dbReference type="Proteomes" id="UP001060215"/>
    </source>
</evidence>
<keyword evidence="2" id="KW-1185">Reference proteome</keyword>
<comment type="caution">
    <text evidence="1">The sequence shown here is derived from an EMBL/GenBank/DDBJ whole genome shotgun (WGS) entry which is preliminary data.</text>
</comment>
<proteinExistence type="predicted"/>
<accession>A0ACC0F9K3</accession>
<sequence>MLLLLVVGKGNAEVALSLVGYDQELKSAMECVFGSTFVCKTIDAAREASLYRVASRKEKPRGRHHGLTQQKRQEIKEAFELFDTDGSGTIDAKELNFAMRALGFEMTGEVVKLKKEDGVYYMSYAMGRGCLTFGEMMQKISDLKDGSTMERLYMLIFISGKNKNENMEMECVIEFPSAHGSPFQKVAFGLGHCSSGLKEGATKEDIE</sequence>
<organism evidence="1 2">
    <name type="scientific">Camellia lanceoleosa</name>
    <dbReference type="NCBI Taxonomy" id="1840588"/>
    <lineage>
        <taxon>Eukaryota</taxon>
        <taxon>Viridiplantae</taxon>
        <taxon>Streptophyta</taxon>
        <taxon>Embryophyta</taxon>
        <taxon>Tracheophyta</taxon>
        <taxon>Spermatophyta</taxon>
        <taxon>Magnoliopsida</taxon>
        <taxon>eudicotyledons</taxon>
        <taxon>Gunneridae</taxon>
        <taxon>Pentapetalae</taxon>
        <taxon>asterids</taxon>
        <taxon>Ericales</taxon>
        <taxon>Theaceae</taxon>
        <taxon>Camellia</taxon>
    </lineage>
</organism>
<gene>
    <name evidence="1" type="ORF">LOK49_LG14G01467</name>
</gene>
<dbReference type="Proteomes" id="UP001060215">
    <property type="component" value="Chromosome 15"/>
</dbReference>
<dbReference type="EMBL" id="CM045772">
    <property type="protein sequence ID" value="KAI7985154.1"/>
    <property type="molecule type" value="Genomic_DNA"/>
</dbReference>
<name>A0ACC0F9K3_9ERIC</name>
<evidence type="ECO:0000313" key="1">
    <source>
        <dbReference type="EMBL" id="KAI7985154.1"/>
    </source>
</evidence>
<reference evidence="1 2" key="1">
    <citation type="journal article" date="2022" name="Plant J.">
        <title>Chromosome-level genome of Camellia lanceoleosa provides a valuable resource for understanding genome evolution and self-incompatibility.</title>
        <authorList>
            <person name="Gong W."/>
            <person name="Xiao S."/>
            <person name="Wang L."/>
            <person name="Liao Z."/>
            <person name="Chang Y."/>
            <person name="Mo W."/>
            <person name="Hu G."/>
            <person name="Li W."/>
            <person name="Zhao G."/>
            <person name="Zhu H."/>
            <person name="Hu X."/>
            <person name="Ji K."/>
            <person name="Xiang X."/>
            <person name="Song Q."/>
            <person name="Yuan D."/>
            <person name="Jin S."/>
            <person name="Zhang L."/>
        </authorList>
    </citation>
    <scope>NUCLEOTIDE SEQUENCE [LARGE SCALE GENOMIC DNA]</scope>
    <source>
        <strain evidence="1">SQ_2022a</strain>
    </source>
</reference>